<dbReference type="EMBL" id="CP037920">
    <property type="protein sequence ID" value="QDT98492.1"/>
    <property type="molecule type" value="Genomic_DNA"/>
</dbReference>
<keyword evidence="1" id="KW-0812">Transmembrane</keyword>
<feature type="transmembrane region" description="Helical" evidence="1">
    <location>
        <begin position="160"/>
        <end position="193"/>
    </location>
</feature>
<keyword evidence="1" id="KW-0472">Membrane</keyword>
<evidence type="ECO:0000256" key="1">
    <source>
        <dbReference type="SAM" id="Phobius"/>
    </source>
</evidence>
<reference evidence="2 3" key="1">
    <citation type="submission" date="2019-03" db="EMBL/GenBank/DDBJ databases">
        <title>Deep-cultivation of Planctomycetes and their phenomic and genomic characterization uncovers novel biology.</title>
        <authorList>
            <person name="Wiegand S."/>
            <person name="Jogler M."/>
            <person name="Boedeker C."/>
            <person name="Pinto D."/>
            <person name="Vollmers J."/>
            <person name="Rivas-Marin E."/>
            <person name="Kohn T."/>
            <person name="Peeters S.H."/>
            <person name="Heuer A."/>
            <person name="Rast P."/>
            <person name="Oberbeckmann S."/>
            <person name="Bunk B."/>
            <person name="Jeske O."/>
            <person name="Meyerdierks A."/>
            <person name="Storesund J.E."/>
            <person name="Kallscheuer N."/>
            <person name="Luecker S."/>
            <person name="Lage O.M."/>
            <person name="Pohl T."/>
            <person name="Merkel B.J."/>
            <person name="Hornburger P."/>
            <person name="Mueller R.-W."/>
            <person name="Bruemmer F."/>
            <person name="Labrenz M."/>
            <person name="Spormann A.M."/>
            <person name="Op den Camp H."/>
            <person name="Overmann J."/>
            <person name="Amann R."/>
            <person name="Jetten M.S.M."/>
            <person name="Mascher T."/>
            <person name="Medema M.H."/>
            <person name="Devos D.P."/>
            <person name="Kaster A.-K."/>
            <person name="Ovreas L."/>
            <person name="Rohde M."/>
            <person name="Galperin M.Y."/>
            <person name="Jogler C."/>
        </authorList>
    </citation>
    <scope>NUCLEOTIDE SEQUENCE [LARGE SCALE GENOMIC DNA]</scope>
    <source>
        <strain evidence="2 3">V144</strain>
    </source>
</reference>
<feature type="transmembrane region" description="Helical" evidence="1">
    <location>
        <begin position="278"/>
        <end position="298"/>
    </location>
</feature>
<feature type="transmembrane region" description="Helical" evidence="1">
    <location>
        <begin position="117"/>
        <end position="148"/>
    </location>
</feature>
<evidence type="ECO:0000313" key="3">
    <source>
        <dbReference type="Proteomes" id="UP000318704"/>
    </source>
</evidence>
<accession>A0A517VZR1</accession>
<keyword evidence="1" id="KW-1133">Transmembrane helix</keyword>
<feature type="transmembrane region" description="Helical" evidence="1">
    <location>
        <begin position="82"/>
        <end position="105"/>
    </location>
</feature>
<gene>
    <name evidence="2" type="ORF">V144x_39940</name>
</gene>
<sequence length="366" mass="41975">MPPQSTNHLVKLLFLGVLSTYLLLIIFGVKEFQIWPQIEFLRNQGVELNFTTIYFHPHGMRFLLVSPIYPIANLLHADPNKIFSLTVVMMCVIISITLANAIALFQKVKDIWTIKLMIFLFIALLSLFMNGRLIFGFCAYSLLIYSAFLWEKESDYKKSLISLSLISLALFLSSISSGVAISFYFLAVSLMLVFLKHAFKKRTTVYTFFALYVLTLFLCYTPIICSLIHKNILFFGEGGTGILAMTQHGTLSWLRDFLELFINHMPLPPAEPEIEKHLLLKILHVGFVVLLVSFIYIYRGQFSHKPQLLFTTYCMTLILLLSSFAYSILMMAFIPAIIMLAILSSQFRSIRRHFFDGYQATTLNKT</sequence>
<evidence type="ECO:0000313" key="2">
    <source>
        <dbReference type="EMBL" id="QDT98492.1"/>
    </source>
</evidence>
<feature type="transmembrane region" description="Helical" evidence="1">
    <location>
        <begin position="310"/>
        <end position="343"/>
    </location>
</feature>
<feature type="transmembrane region" description="Helical" evidence="1">
    <location>
        <begin position="205"/>
        <end position="229"/>
    </location>
</feature>
<organism evidence="2 3">
    <name type="scientific">Gimesia aquarii</name>
    <dbReference type="NCBI Taxonomy" id="2527964"/>
    <lineage>
        <taxon>Bacteria</taxon>
        <taxon>Pseudomonadati</taxon>
        <taxon>Planctomycetota</taxon>
        <taxon>Planctomycetia</taxon>
        <taxon>Planctomycetales</taxon>
        <taxon>Planctomycetaceae</taxon>
        <taxon>Gimesia</taxon>
    </lineage>
</organism>
<dbReference type="RefSeq" id="WP_144987195.1">
    <property type="nucleotide sequence ID" value="NZ_CP037920.1"/>
</dbReference>
<proteinExistence type="predicted"/>
<evidence type="ECO:0008006" key="4">
    <source>
        <dbReference type="Google" id="ProtNLM"/>
    </source>
</evidence>
<dbReference type="AlphaFoldDB" id="A0A517VZR1"/>
<protein>
    <recommendedName>
        <fullName evidence="4">Glycosyltransferase RgtA/B/C/D-like domain-containing protein</fullName>
    </recommendedName>
</protein>
<dbReference type="Proteomes" id="UP000318704">
    <property type="component" value="Chromosome"/>
</dbReference>
<dbReference type="KEGG" id="gaw:V144x_39940"/>
<feature type="transmembrane region" description="Helical" evidence="1">
    <location>
        <begin position="12"/>
        <end position="29"/>
    </location>
</feature>
<name>A0A517VZR1_9PLAN</name>